<evidence type="ECO:0000313" key="2">
    <source>
        <dbReference type="EMBL" id="TWF41690.1"/>
    </source>
</evidence>
<feature type="signal peptide" evidence="1">
    <location>
        <begin position="1"/>
        <end position="21"/>
    </location>
</feature>
<dbReference type="RefSeq" id="WP_145669917.1">
    <property type="nucleotide sequence ID" value="NZ_VIWO01000003.1"/>
</dbReference>
<accession>A0A561PUA9</accession>
<sequence length="485" mass="54932">MKNIRITAFSLVAALCIGMMACKKDFVNINNDPNTSPVATPETLLAPALYSVINNNQTRALRLTNELMQDHVTTINSDEIHRYVIRPGESDNMWNNWYLARTNFVDMYKGAQKLQSSTYMGIGLILDVWTTSMITDMFGDVPYSEANRGRDTIYQPKFDAQKDIYTDLFRKLEEANTLLAKKQTVPTDDAPLDPLYKGDSTVNQWRKFGNSLYLRLLMRASAKTEINAAAKIKEIAETNTGNYPIFQNNDESAILRFTGVPPYTSAFYTYREFDFNGDNGLSSFFINNLKEWGDPRIAKWATTVSGAYEGIPSGYAPGNIPQRLSYYPKALMNEPLLGNIMNYSELQFILAEAALKGYISGNPATYYNKGVEAGITLWGLAVPAGYTNREGVKWNDALSPEDKMEMIMVQKYYSLFFTDFQQWHEYKRTGHPVLPKGPGLQNNGVMPARFKYPVYVQSLNRTNYQKAVTAMGGDDLNVKVWWNKN</sequence>
<proteinExistence type="predicted"/>
<evidence type="ECO:0000313" key="3">
    <source>
        <dbReference type="Proteomes" id="UP000320811"/>
    </source>
</evidence>
<keyword evidence="3" id="KW-1185">Reference proteome</keyword>
<reference evidence="2 3" key="1">
    <citation type="submission" date="2019-06" db="EMBL/GenBank/DDBJ databases">
        <title>Sorghum-associated microbial communities from plants grown in Nebraska, USA.</title>
        <authorList>
            <person name="Schachtman D."/>
        </authorList>
    </citation>
    <scope>NUCLEOTIDE SEQUENCE [LARGE SCALE GENOMIC DNA]</scope>
    <source>
        <strain evidence="2 3">1209</strain>
    </source>
</reference>
<dbReference type="InterPro" id="IPR011990">
    <property type="entry name" value="TPR-like_helical_dom_sf"/>
</dbReference>
<evidence type="ECO:0000256" key="1">
    <source>
        <dbReference type="SAM" id="SignalP"/>
    </source>
</evidence>
<dbReference type="Pfam" id="PF12771">
    <property type="entry name" value="SusD-like_2"/>
    <property type="match status" value="1"/>
</dbReference>
<dbReference type="Gene3D" id="1.25.40.390">
    <property type="match status" value="1"/>
</dbReference>
<protein>
    <submittedName>
        <fullName evidence="2">SusD-like starch-binding protein associating with outer membrane</fullName>
    </submittedName>
</protein>
<dbReference type="AlphaFoldDB" id="A0A561PUA9"/>
<dbReference type="InterPro" id="IPR041662">
    <property type="entry name" value="SusD-like_2"/>
</dbReference>
<dbReference type="OrthoDB" id="9766256at2"/>
<feature type="chain" id="PRO_5021862900" evidence="1">
    <location>
        <begin position="22"/>
        <end position="485"/>
    </location>
</feature>
<gene>
    <name evidence="2" type="ORF">FHW36_103494</name>
</gene>
<name>A0A561PUA9_9BACT</name>
<dbReference type="SUPFAM" id="SSF48452">
    <property type="entry name" value="TPR-like"/>
    <property type="match status" value="1"/>
</dbReference>
<dbReference type="EMBL" id="VIWO01000003">
    <property type="protein sequence ID" value="TWF41690.1"/>
    <property type="molecule type" value="Genomic_DNA"/>
</dbReference>
<keyword evidence="1" id="KW-0732">Signal</keyword>
<comment type="caution">
    <text evidence="2">The sequence shown here is derived from an EMBL/GenBank/DDBJ whole genome shotgun (WGS) entry which is preliminary data.</text>
</comment>
<organism evidence="2 3">
    <name type="scientific">Chitinophaga polysaccharea</name>
    <dbReference type="NCBI Taxonomy" id="1293035"/>
    <lineage>
        <taxon>Bacteria</taxon>
        <taxon>Pseudomonadati</taxon>
        <taxon>Bacteroidota</taxon>
        <taxon>Chitinophagia</taxon>
        <taxon>Chitinophagales</taxon>
        <taxon>Chitinophagaceae</taxon>
        <taxon>Chitinophaga</taxon>
    </lineage>
</organism>
<dbReference type="PROSITE" id="PS51257">
    <property type="entry name" value="PROKAR_LIPOPROTEIN"/>
    <property type="match status" value="1"/>
</dbReference>
<dbReference type="Proteomes" id="UP000320811">
    <property type="component" value="Unassembled WGS sequence"/>
</dbReference>